<keyword evidence="3" id="KW-0804">Transcription</keyword>
<dbReference type="PROSITE" id="PS01124">
    <property type="entry name" value="HTH_ARAC_FAMILY_2"/>
    <property type="match status" value="1"/>
</dbReference>
<feature type="domain" description="HTH araC/xylS-type" evidence="4">
    <location>
        <begin position="163"/>
        <end position="262"/>
    </location>
</feature>
<sequence length="285" mass="31179">MWPGGTVRDVAGLWDVALPAEAVRVPGVSMAGFRSRTDRFVDMQVVPYPALTLFVDFGDGRVVDDAGSRWMDSGVVGLAPGGARGRGRSIDCLQVRISPLVAHAVFGAGAEFSGAMVSLEELWGREAVRTRERMWEAGSWQERFAVAREMLLRGQSEGPAVDPEVAHAWRQMVRQQGRVRVAGLAEETGWSRKRLWSRFRSQVGLTPKRAAQLVRFDHAAHRLAAGEQSASVAATSGYVDQSHLHREVRAFTGVTPNAVAQAQWLDVDDVAWGRGRAGARRLRVG</sequence>
<evidence type="ECO:0000259" key="4">
    <source>
        <dbReference type="PROSITE" id="PS01124"/>
    </source>
</evidence>
<name>A0A372M1M8_9ACTN</name>
<gene>
    <name evidence="5" type="ORF">DY218_20440</name>
</gene>
<protein>
    <submittedName>
        <fullName evidence="5">AraC family transcriptional regulator</fullName>
    </submittedName>
</protein>
<dbReference type="AlphaFoldDB" id="A0A372M1M8"/>
<dbReference type="PANTHER" id="PTHR46796:SF15">
    <property type="entry name" value="BLL1074 PROTEIN"/>
    <property type="match status" value="1"/>
</dbReference>
<dbReference type="InterPro" id="IPR050204">
    <property type="entry name" value="AraC_XylS_family_regulators"/>
</dbReference>
<dbReference type="InterPro" id="IPR018060">
    <property type="entry name" value="HTH_AraC"/>
</dbReference>
<reference evidence="5 6" key="1">
    <citation type="submission" date="2018-08" db="EMBL/GenBank/DDBJ databases">
        <title>Isolation, diversity and antifungal activity of Actinobacteria from wheat.</title>
        <authorList>
            <person name="Han C."/>
        </authorList>
    </citation>
    <scope>NUCLEOTIDE SEQUENCE [LARGE SCALE GENOMIC DNA]</scope>
    <source>
        <strain evidence="5 6">NEAU-YY421</strain>
    </source>
</reference>
<dbReference type="Proteomes" id="UP000263094">
    <property type="component" value="Unassembled WGS sequence"/>
</dbReference>
<evidence type="ECO:0000256" key="3">
    <source>
        <dbReference type="ARBA" id="ARBA00023163"/>
    </source>
</evidence>
<evidence type="ECO:0000256" key="1">
    <source>
        <dbReference type="ARBA" id="ARBA00023015"/>
    </source>
</evidence>
<organism evidence="5 6">
    <name type="scientific">Streptomyces triticagri</name>
    <dbReference type="NCBI Taxonomy" id="2293568"/>
    <lineage>
        <taxon>Bacteria</taxon>
        <taxon>Bacillati</taxon>
        <taxon>Actinomycetota</taxon>
        <taxon>Actinomycetes</taxon>
        <taxon>Kitasatosporales</taxon>
        <taxon>Streptomycetaceae</taxon>
        <taxon>Streptomyces</taxon>
    </lineage>
</organism>
<evidence type="ECO:0000313" key="6">
    <source>
        <dbReference type="Proteomes" id="UP000263094"/>
    </source>
</evidence>
<evidence type="ECO:0000256" key="2">
    <source>
        <dbReference type="ARBA" id="ARBA00023125"/>
    </source>
</evidence>
<accession>A0A372M1M8</accession>
<dbReference type="EMBL" id="QUAK01000111">
    <property type="protein sequence ID" value="RFU84854.1"/>
    <property type="molecule type" value="Genomic_DNA"/>
</dbReference>
<dbReference type="Gene3D" id="1.10.10.60">
    <property type="entry name" value="Homeodomain-like"/>
    <property type="match status" value="1"/>
</dbReference>
<dbReference type="SMART" id="SM00342">
    <property type="entry name" value="HTH_ARAC"/>
    <property type="match status" value="1"/>
</dbReference>
<comment type="caution">
    <text evidence="5">The sequence shown here is derived from an EMBL/GenBank/DDBJ whole genome shotgun (WGS) entry which is preliminary data.</text>
</comment>
<keyword evidence="1" id="KW-0805">Transcription regulation</keyword>
<keyword evidence="2" id="KW-0238">DNA-binding</keyword>
<dbReference type="GO" id="GO:0043565">
    <property type="term" value="F:sequence-specific DNA binding"/>
    <property type="evidence" value="ECO:0007669"/>
    <property type="project" value="InterPro"/>
</dbReference>
<dbReference type="OrthoDB" id="2559672at2"/>
<proteinExistence type="predicted"/>
<dbReference type="Pfam" id="PF12833">
    <property type="entry name" value="HTH_18"/>
    <property type="match status" value="1"/>
</dbReference>
<dbReference type="GO" id="GO:0003700">
    <property type="term" value="F:DNA-binding transcription factor activity"/>
    <property type="evidence" value="ECO:0007669"/>
    <property type="project" value="InterPro"/>
</dbReference>
<evidence type="ECO:0000313" key="5">
    <source>
        <dbReference type="EMBL" id="RFU84854.1"/>
    </source>
</evidence>
<dbReference type="PANTHER" id="PTHR46796">
    <property type="entry name" value="HTH-TYPE TRANSCRIPTIONAL ACTIVATOR RHAS-RELATED"/>
    <property type="match status" value="1"/>
</dbReference>
<keyword evidence="6" id="KW-1185">Reference proteome</keyword>